<dbReference type="Gene3D" id="3.40.50.300">
    <property type="entry name" value="P-loop containing nucleotide triphosphate hydrolases"/>
    <property type="match status" value="1"/>
</dbReference>
<proteinExistence type="predicted"/>
<dbReference type="InterPro" id="IPR027417">
    <property type="entry name" value="P-loop_NTPase"/>
</dbReference>
<keyword evidence="2" id="KW-1185">Reference proteome</keyword>
<reference evidence="2" key="1">
    <citation type="submission" date="2015-07" db="EMBL/GenBank/DDBJ databases">
        <authorList>
            <person name="Rodrigo-Torres Lidia"/>
            <person name="Arahal R.David."/>
        </authorList>
    </citation>
    <scope>NUCLEOTIDE SEQUENCE [LARGE SCALE GENOMIC DNA]</scope>
    <source>
        <strain evidence="2">CECT 5112</strain>
    </source>
</reference>
<protein>
    <submittedName>
        <fullName evidence="1">Topology modulation protein</fullName>
    </submittedName>
</protein>
<name>A0A0M7A7P2_9HYPH</name>
<dbReference type="SUPFAM" id="SSF52540">
    <property type="entry name" value="P-loop containing nucleoside triphosphate hydrolases"/>
    <property type="match status" value="1"/>
</dbReference>
<dbReference type="PANTHER" id="PTHR37816">
    <property type="entry name" value="YALI0E33011P"/>
    <property type="match status" value="1"/>
</dbReference>
<evidence type="ECO:0000313" key="1">
    <source>
        <dbReference type="EMBL" id="CTQ70889.1"/>
    </source>
</evidence>
<dbReference type="Proteomes" id="UP000053235">
    <property type="component" value="Unassembled WGS sequence"/>
</dbReference>
<gene>
    <name evidence="1" type="ORF">LAX5112_02642</name>
</gene>
<dbReference type="PANTHER" id="PTHR37816:SF3">
    <property type="entry name" value="MODULATES DNA TOPOLOGY"/>
    <property type="match status" value="1"/>
</dbReference>
<accession>A0A0M7A7P2</accession>
<evidence type="ECO:0000313" key="2">
    <source>
        <dbReference type="Proteomes" id="UP000053235"/>
    </source>
</evidence>
<dbReference type="EMBL" id="CXWD01000009">
    <property type="protein sequence ID" value="CTQ70889.1"/>
    <property type="molecule type" value="Genomic_DNA"/>
</dbReference>
<dbReference type="InterPro" id="IPR052922">
    <property type="entry name" value="Cytidylate_Kinase-2"/>
</dbReference>
<dbReference type="STRING" id="388408.LAX5112_02642"/>
<organism evidence="1 2">
    <name type="scientific">Roseibium alexandrii</name>
    <dbReference type="NCBI Taxonomy" id="388408"/>
    <lineage>
        <taxon>Bacteria</taxon>
        <taxon>Pseudomonadati</taxon>
        <taxon>Pseudomonadota</taxon>
        <taxon>Alphaproteobacteria</taxon>
        <taxon>Hyphomicrobiales</taxon>
        <taxon>Stappiaceae</taxon>
        <taxon>Roseibium</taxon>
    </lineage>
</organism>
<sequence length="191" mass="21947">MLAGTPKLKIAVIGSPGSGKTYLAHLLADALCLPLYSLDSLYFDKNWEEPTWQDWSARHDKLLTRPCWIIEGNNLPTLKNRVAASDIVVLFDLPPWLCCLRILRRWIRYRHDPRPGMPEGCTERLDLPFLMRAWKYRTLYLPFCTETCRQHLPDERIVVIRKKSELPHALKTISSLSGVECSASPQFQSGI</sequence>
<dbReference type="AlphaFoldDB" id="A0A0M7A7P2"/>